<proteinExistence type="predicted"/>
<sequence length="35" mass="3864">MDIILLTTTIASLFLLVGAADPPARYLRLRYAVTN</sequence>
<dbReference type="Proteomes" id="UP000192330">
    <property type="component" value="Unassembled WGS sequence"/>
</dbReference>
<name>A0A1W2EJ05_9RHOB</name>
<accession>A0A1W2EJ05</accession>
<organism evidence="1 2">
    <name type="scientific">Primorskyibacter flagellatus</name>
    <dbReference type="NCBI Taxonomy" id="1387277"/>
    <lineage>
        <taxon>Bacteria</taxon>
        <taxon>Pseudomonadati</taxon>
        <taxon>Pseudomonadota</taxon>
        <taxon>Alphaproteobacteria</taxon>
        <taxon>Rhodobacterales</taxon>
        <taxon>Roseobacteraceae</taxon>
        <taxon>Primorskyibacter</taxon>
    </lineage>
</organism>
<gene>
    <name evidence="1" type="ORF">SAMN06295998_13017</name>
</gene>
<dbReference type="EMBL" id="FWYD01000030">
    <property type="protein sequence ID" value="SMD09595.1"/>
    <property type="molecule type" value="Genomic_DNA"/>
</dbReference>
<dbReference type="AlphaFoldDB" id="A0A1W2EJ05"/>
<evidence type="ECO:0000313" key="1">
    <source>
        <dbReference type="EMBL" id="SMD09595.1"/>
    </source>
</evidence>
<protein>
    <submittedName>
        <fullName evidence="1">Uncharacterized protein</fullName>
    </submittedName>
</protein>
<keyword evidence="2" id="KW-1185">Reference proteome</keyword>
<evidence type="ECO:0000313" key="2">
    <source>
        <dbReference type="Proteomes" id="UP000192330"/>
    </source>
</evidence>
<reference evidence="1 2" key="1">
    <citation type="submission" date="2017-04" db="EMBL/GenBank/DDBJ databases">
        <authorList>
            <person name="Afonso C.L."/>
            <person name="Miller P.J."/>
            <person name="Scott M.A."/>
            <person name="Spackman E."/>
            <person name="Goraichik I."/>
            <person name="Dimitrov K.M."/>
            <person name="Suarez D.L."/>
            <person name="Swayne D.E."/>
        </authorList>
    </citation>
    <scope>NUCLEOTIDE SEQUENCE [LARGE SCALE GENOMIC DNA]</scope>
    <source>
        <strain evidence="1 2">CGMCC 1.12644</strain>
    </source>
</reference>